<protein>
    <submittedName>
        <fullName evidence="3">N,N-dimethylformamidase beta subunit family domain-containing protein</fullName>
    </submittedName>
</protein>
<dbReference type="RefSeq" id="WP_343979462.1">
    <property type="nucleotide sequence ID" value="NZ_BAAAJG010000011.1"/>
</dbReference>
<organism evidence="3 4">
    <name type="scientific">Pseudonocardia aurantiaca</name>
    <dbReference type="NCBI Taxonomy" id="75290"/>
    <lineage>
        <taxon>Bacteria</taxon>
        <taxon>Bacillati</taxon>
        <taxon>Actinomycetota</taxon>
        <taxon>Actinomycetes</taxon>
        <taxon>Pseudonocardiales</taxon>
        <taxon>Pseudonocardiaceae</taxon>
        <taxon>Pseudonocardia</taxon>
    </lineage>
</organism>
<evidence type="ECO:0000313" key="3">
    <source>
        <dbReference type="EMBL" id="MFD1533663.1"/>
    </source>
</evidence>
<proteinExistence type="predicted"/>
<sequence>MIEGYPDETSVVPGGRLVLRVSTDAPAFRVVLHRCGAQLEPVAESGWLDGGHAPHHLPFQDWGRPGIGLHGAELAGWTGYPLDIPTGSRPGIYLAVLVEGDGRGNPLRPPAVPVPDARSAQALFVVRAAQPRAPILYKLPLLTYHAYNLGAPRRGPSWCLYSVPAPGSLPAPTPPSVSVRRPGGGTGGTPWDIGNFDPFDPTPRQTFVHWDAPFVSWLERSGYDVDYCTDLDLHRNPRLLDRHRLLVGAGHDEYWSDAMREHTERFVQGGGNVAFFGGNSCWWRVEFDDQSSFRRVATWSDPAGPDRPENLLTGVSFRNGGERDRDDHPQPVGYRVQHADHWVYAGTGLGDGAVVGGGPTEYLVGYECDGAHFDRGRLARGRPAEPTGDDGTPHDFTILGVGDAGGSGWGLGNRAATMGLHTPGGTVFTAATTDWPRVLAAGRSPEVEQLTHNVLDRLGDGSPR</sequence>
<dbReference type="Proteomes" id="UP001597145">
    <property type="component" value="Unassembled WGS sequence"/>
</dbReference>
<keyword evidence="4" id="KW-1185">Reference proteome</keyword>
<dbReference type="EMBL" id="JBHUCP010000026">
    <property type="protein sequence ID" value="MFD1533663.1"/>
    <property type="molecule type" value="Genomic_DNA"/>
</dbReference>
<reference evidence="4" key="1">
    <citation type="journal article" date="2019" name="Int. J. Syst. Evol. Microbiol.">
        <title>The Global Catalogue of Microorganisms (GCM) 10K type strain sequencing project: providing services to taxonomists for standard genome sequencing and annotation.</title>
        <authorList>
            <consortium name="The Broad Institute Genomics Platform"/>
            <consortium name="The Broad Institute Genome Sequencing Center for Infectious Disease"/>
            <person name="Wu L."/>
            <person name="Ma J."/>
        </authorList>
    </citation>
    <scope>NUCLEOTIDE SEQUENCE [LARGE SCALE GENOMIC DNA]</scope>
    <source>
        <strain evidence="4">JCM 12165</strain>
    </source>
</reference>
<dbReference type="Pfam" id="PF20254">
    <property type="entry name" value="DMFA2_C"/>
    <property type="match status" value="1"/>
</dbReference>
<evidence type="ECO:0000256" key="1">
    <source>
        <dbReference type="SAM" id="MobiDB-lite"/>
    </source>
</evidence>
<gene>
    <name evidence="3" type="ORF">ACFSCY_30005</name>
</gene>
<evidence type="ECO:0000259" key="2">
    <source>
        <dbReference type="Pfam" id="PF20254"/>
    </source>
</evidence>
<accession>A0ABW4FT94</accession>
<dbReference type="InterPro" id="IPR046540">
    <property type="entry name" value="DMFA2_C"/>
</dbReference>
<feature type="domain" description="N,N-dimethylformamidase beta subunit-like C-terminal" evidence="2">
    <location>
        <begin position="77"/>
        <end position="440"/>
    </location>
</feature>
<feature type="region of interest" description="Disordered" evidence="1">
    <location>
        <begin position="171"/>
        <end position="193"/>
    </location>
</feature>
<comment type="caution">
    <text evidence="3">The sequence shown here is derived from an EMBL/GenBank/DDBJ whole genome shotgun (WGS) entry which is preliminary data.</text>
</comment>
<evidence type="ECO:0000313" key="4">
    <source>
        <dbReference type="Proteomes" id="UP001597145"/>
    </source>
</evidence>
<name>A0ABW4FT94_9PSEU</name>